<dbReference type="OrthoDB" id="1145at2"/>
<feature type="domain" description="FAD/NAD(P)-binding" evidence="5">
    <location>
        <begin position="4"/>
        <end position="302"/>
    </location>
</feature>
<evidence type="ECO:0000313" key="7">
    <source>
        <dbReference type="EMBL" id="GEN81146.1"/>
    </source>
</evidence>
<keyword evidence="2" id="KW-0285">Flavoprotein</keyword>
<dbReference type="SUPFAM" id="SSF55424">
    <property type="entry name" value="FAD/NAD-linked reductases, dimerisation (C-terminal) domain"/>
    <property type="match status" value="1"/>
</dbReference>
<dbReference type="SUPFAM" id="SSF51905">
    <property type="entry name" value="FAD/NAD(P)-binding domain"/>
    <property type="match status" value="2"/>
</dbReference>
<evidence type="ECO:0000256" key="4">
    <source>
        <dbReference type="ARBA" id="ARBA00023002"/>
    </source>
</evidence>
<dbReference type="InterPro" id="IPR050446">
    <property type="entry name" value="FAD-oxidoreductase/Apoptosis"/>
</dbReference>
<dbReference type="PRINTS" id="PR00368">
    <property type="entry name" value="FADPNR"/>
</dbReference>
<dbReference type="AlphaFoldDB" id="A0A511Z199"/>
<dbReference type="RefSeq" id="WP_146819875.1">
    <property type="nucleotide sequence ID" value="NZ_BJYK01000009.1"/>
</dbReference>
<dbReference type="PRINTS" id="PR00411">
    <property type="entry name" value="PNDRDTASEI"/>
</dbReference>
<dbReference type="InterPro" id="IPR016156">
    <property type="entry name" value="FAD/NAD-linked_Rdtase_dimer_sf"/>
</dbReference>
<gene>
    <name evidence="7" type="ORF">AFE02nite_28800</name>
</gene>
<keyword evidence="3" id="KW-0274">FAD</keyword>
<dbReference type="Gene3D" id="3.50.50.60">
    <property type="entry name" value="FAD/NAD(P)-binding domain"/>
    <property type="match status" value="2"/>
</dbReference>
<dbReference type="Proteomes" id="UP000321484">
    <property type="component" value="Unassembled WGS sequence"/>
</dbReference>
<dbReference type="InterPro" id="IPR028202">
    <property type="entry name" value="Reductase_C"/>
</dbReference>
<protein>
    <submittedName>
        <fullName evidence="7">Pyridine nucleotide-disulfide oxidoreductase</fullName>
    </submittedName>
</protein>
<evidence type="ECO:0000256" key="2">
    <source>
        <dbReference type="ARBA" id="ARBA00022630"/>
    </source>
</evidence>
<evidence type="ECO:0000313" key="8">
    <source>
        <dbReference type="Proteomes" id="UP000321484"/>
    </source>
</evidence>
<evidence type="ECO:0000256" key="3">
    <source>
        <dbReference type="ARBA" id="ARBA00022827"/>
    </source>
</evidence>
<dbReference type="GO" id="GO:0016651">
    <property type="term" value="F:oxidoreductase activity, acting on NAD(P)H"/>
    <property type="evidence" value="ECO:0007669"/>
    <property type="project" value="TreeGrafter"/>
</dbReference>
<keyword evidence="8" id="KW-1185">Reference proteome</keyword>
<dbReference type="PANTHER" id="PTHR43557">
    <property type="entry name" value="APOPTOSIS-INDUCING FACTOR 1"/>
    <property type="match status" value="1"/>
</dbReference>
<sequence>MSGVVVVGGGLTGATVATTLREEGYDGPVTVVGAEPHAPYERPLLSKGYLLGTQQRDEAFVHPPPWYPEHDVELRTGVAVTAVDRAAGQVLLDDGTRLPYDHVVLATGARPRRLDVPGADLPGVRYLRRLEDADRLLAAFGERPRVVVVGGGWIGLETAVAAREAGLEVTVLESGPVPLGRVLGPEMAQVFADLHRAHGVDLRTGVSVAAIEADRHGRVGGVRLGDGSLVPAGLVVVGVGAEPEVALAEAACLEVADGVVVDEHLRTADPRVLAAGDVARAWRPALGRHLRVEHWANAGRQGALAARTILGTGATDDRLPYFYTDQYDLGMEYVGFTETSGEGRYDDVVVRGDLAGRQFIAFWVRGGRVLAGMNVNVWDVSEDIEALVRAGGGVDDREWSVP</sequence>
<dbReference type="EMBL" id="BJYK01000009">
    <property type="protein sequence ID" value="GEN81146.1"/>
    <property type="molecule type" value="Genomic_DNA"/>
</dbReference>
<name>A0A511Z199_9CELL</name>
<evidence type="ECO:0000259" key="6">
    <source>
        <dbReference type="Pfam" id="PF14759"/>
    </source>
</evidence>
<evidence type="ECO:0000259" key="5">
    <source>
        <dbReference type="Pfam" id="PF07992"/>
    </source>
</evidence>
<proteinExistence type="predicted"/>
<dbReference type="InterPro" id="IPR036188">
    <property type="entry name" value="FAD/NAD-bd_sf"/>
</dbReference>
<dbReference type="Pfam" id="PF07992">
    <property type="entry name" value="Pyr_redox_2"/>
    <property type="match status" value="1"/>
</dbReference>
<dbReference type="InterPro" id="IPR023753">
    <property type="entry name" value="FAD/NAD-binding_dom"/>
</dbReference>
<comment type="cofactor">
    <cofactor evidence="1">
        <name>FAD</name>
        <dbReference type="ChEBI" id="CHEBI:57692"/>
    </cofactor>
</comment>
<dbReference type="GO" id="GO:0005737">
    <property type="term" value="C:cytoplasm"/>
    <property type="evidence" value="ECO:0007669"/>
    <property type="project" value="TreeGrafter"/>
</dbReference>
<evidence type="ECO:0000256" key="1">
    <source>
        <dbReference type="ARBA" id="ARBA00001974"/>
    </source>
</evidence>
<keyword evidence="4" id="KW-0560">Oxidoreductase</keyword>
<comment type="caution">
    <text evidence="7">The sequence shown here is derived from an EMBL/GenBank/DDBJ whole genome shotgun (WGS) entry which is preliminary data.</text>
</comment>
<dbReference type="PANTHER" id="PTHR43557:SF2">
    <property type="entry name" value="RIESKE DOMAIN-CONTAINING PROTEIN-RELATED"/>
    <property type="match status" value="1"/>
</dbReference>
<reference evidence="7 8" key="1">
    <citation type="submission" date="2019-07" db="EMBL/GenBank/DDBJ databases">
        <title>Whole genome shotgun sequence of Actinotalea fermentans NBRC 105374.</title>
        <authorList>
            <person name="Hosoyama A."/>
            <person name="Uohara A."/>
            <person name="Ohji S."/>
            <person name="Ichikawa N."/>
        </authorList>
    </citation>
    <scope>NUCLEOTIDE SEQUENCE [LARGE SCALE GENOMIC DNA]</scope>
    <source>
        <strain evidence="7 8">NBRC 105374</strain>
    </source>
</reference>
<organism evidence="7 8">
    <name type="scientific">Actinotalea fermentans</name>
    <dbReference type="NCBI Taxonomy" id="43671"/>
    <lineage>
        <taxon>Bacteria</taxon>
        <taxon>Bacillati</taxon>
        <taxon>Actinomycetota</taxon>
        <taxon>Actinomycetes</taxon>
        <taxon>Micrococcales</taxon>
        <taxon>Cellulomonadaceae</taxon>
        <taxon>Actinotalea</taxon>
    </lineage>
</organism>
<accession>A0A511Z199</accession>
<dbReference type="Gene3D" id="3.30.390.30">
    <property type="match status" value="1"/>
</dbReference>
<dbReference type="Pfam" id="PF14759">
    <property type="entry name" value="Reductase_C"/>
    <property type="match status" value="1"/>
</dbReference>
<feature type="domain" description="Reductase C-terminal" evidence="6">
    <location>
        <begin position="321"/>
        <end position="378"/>
    </location>
</feature>